<reference evidence="2 3" key="1">
    <citation type="submission" date="2016-07" db="EMBL/GenBank/DDBJ databases">
        <title>Pervasive Adenine N6-methylation of Active Genes in Fungi.</title>
        <authorList>
            <consortium name="DOE Joint Genome Institute"/>
            <person name="Mondo S.J."/>
            <person name="Dannebaum R.O."/>
            <person name="Kuo R.C."/>
            <person name="Labutti K."/>
            <person name="Haridas S."/>
            <person name="Kuo A."/>
            <person name="Salamov A."/>
            <person name="Ahrendt S.R."/>
            <person name="Lipzen A."/>
            <person name="Sullivan W."/>
            <person name="Andreopoulos W.B."/>
            <person name="Clum A."/>
            <person name="Lindquist E."/>
            <person name="Daum C."/>
            <person name="Ramamoorthy G.K."/>
            <person name="Gryganskyi A."/>
            <person name="Culley D."/>
            <person name="Magnuson J.K."/>
            <person name="James T.Y."/>
            <person name="O'Malley M.A."/>
            <person name="Stajich J.E."/>
            <person name="Spatafora J.W."/>
            <person name="Visel A."/>
            <person name="Grigoriev I.V."/>
        </authorList>
    </citation>
    <scope>NUCLEOTIDE SEQUENCE [LARGE SCALE GENOMIC DNA]</scope>
    <source>
        <strain evidence="2 3">NRRL 2496</strain>
    </source>
</reference>
<feature type="compositionally biased region" description="Low complexity" evidence="1">
    <location>
        <begin position="116"/>
        <end position="131"/>
    </location>
</feature>
<feature type="compositionally biased region" description="Basic and acidic residues" evidence="1">
    <location>
        <begin position="199"/>
        <end position="218"/>
    </location>
</feature>
<evidence type="ECO:0000256" key="1">
    <source>
        <dbReference type="SAM" id="MobiDB-lite"/>
    </source>
</evidence>
<gene>
    <name evidence="2" type="ORF">BCR43DRAFT_486658</name>
</gene>
<evidence type="ECO:0000313" key="2">
    <source>
        <dbReference type="EMBL" id="ORZ01269.1"/>
    </source>
</evidence>
<feature type="compositionally biased region" description="Polar residues" evidence="1">
    <location>
        <begin position="333"/>
        <end position="361"/>
    </location>
</feature>
<sequence length="361" mass="39677">MSFDRTDSTEEPAGQNHHAFEELIVPDSILADQRSLLGPWDTNHFDQHSRRSSSSSSTGSSGSSSSSSSSGSSSSSSSSGSSTGSSSSSSSRGSDSEDSTINGRSTHINNIESRRQPSPISVSVSNSNYIQEDLSTDDEYDHNNDYLNDMVVSINDAFNDASNDASNDDNPSNVNNSSRDWYTTTTTITESISDTNSAKGEEDAGQERQEDRQQQREEKEEEEEEEEEEVNYLIDRRQRESYIDDEGNFRVAAPALNEYNEEGLTKDDMERAFFLEEDYQDLSIDWEEREANRRRAEADAAIIDEPIQVESTETSDITNTTSFVGLVHLPSGPTVQNGETTTGEGQSISFGEMSDNTSIGG</sequence>
<organism evidence="2 3">
    <name type="scientific">Syncephalastrum racemosum</name>
    <name type="common">Filamentous fungus</name>
    <dbReference type="NCBI Taxonomy" id="13706"/>
    <lineage>
        <taxon>Eukaryota</taxon>
        <taxon>Fungi</taxon>
        <taxon>Fungi incertae sedis</taxon>
        <taxon>Mucoromycota</taxon>
        <taxon>Mucoromycotina</taxon>
        <taxon>Mucoromycetes</taxon>
        <taxon>Mucorales</taxon>
        <taxon>Syncephalastraceae</taxon>
        <taxon>Syncephalastrum</taxon>
    </lineage>
</organism>
<feature type="compositionally biased region" description="Low complexity" evidence="1">
    <location>
        <begin position="52"/>
        <end position="93"/>
    </location>
</feature>
<dbReference type="EMBL" id="MCGN01000002">
    <property type="protein sequence ID" value="ORZ01269.1"/>
    <property type="molecule type" value="Genomic_DNA"/>
</dbReference>
<keyword evidence="3" id="KW-1185">Reference proteome</keyword>
<dbReference type="InParanoid" id="A0A1X2HPL4"/>
<feature type="compositionally biased region" description="Acidic residues" evidence="1">
    <location>
        <begin position="219"/>
        <end position="230"/>
    </location>
</feature>
<protein>
    <submittedName>
        <fullName evidence="2">Uncharacterized protein</fullName>
    </submittedName>
</protein>
<feature type="compositionally biased region" description="Polar residues" evidence="1">
    <location>
        <begin position="99"/>
        <end position="111"/>
    </location>
</feature>
<feature type="region of interest" description="Disordered" evidence="1">
    <location>
        <begin position="330"/>
        <end position="361"/>
    </location>
</feature>
<dbReference type="AlphaFoldDB" id="A0A1X2HPL4"/>
<name>A0A1X2HPL4_SYNRA</name>
<proteinExistence type="predicted"/>
<feature type="region of interest" description="Disordered" evidence="1">
    <location>
        <begin position="159"/>
        <end position="239"/>
    </location>
</feature>
<dbReference type="Proteomes" id="UP000242180">
    <property type="component" value="Unassembled WGS sequence"/>
</dbReference>
<feature type="region of interest" description="Disordered" evidence="1">
    <location>
        <begin position="1"/>
        <end position="21"/>
    </location>
</feature>
<evidence type="ECO:0000313" key="3">
    <source>
        <dbReference type="Proteomes" id="UP000242180"/>
    </source>
</evidence>
<feature type="compositionally biased region" description="Low complexity" evidence="1">
    <location>
        <begin position="159"/>
        <end position="195"/>
    </location>
</feature>
<comment type="caution">
    <text evidence="2">The sequence shown here is derived from an EMBL/GenBank/DDBJ whole genome shotgun (WGS) entry which is preliminary data.</text>
</comment>
<accession>A0A1X2HPL4</accession>
<feature type="region of interest" description="Disordered" evidence="1">
    <location>
        <begin position="38"/>
        <end position="147"/>
    </location>
</feature>